<keyword evidence="3" id="KW-1185">Reference proteome</keyword>
<dbReference type="AlphaFoldDB" id="A0AAV9DH43"/>
<dbReference type="Proteomes" id="UP001180020">
    <property type="component" value="Unassembled WGS sequence"/>
</dbReference>
<evidence type="ECO:0000256" key="1">
    <source>
        <dbReference type="SAM" id="Coils"/>
    </source>
</evidence>
<gene>
    <name evidence="2" type="ORF">QJS10_CPB13g01133</name>
</gene>
<dbReference type="EMBL" id="JAUJYO010000013">
    <property type="protein sequence ID" value="KAK1299778.1"/>
    <property type="molecule type" value="Genomic_DNA"/>
</dbReference>
<comment type="caution">
    <text evidence="2">The sequence shown here is derived from an EMBL/GenBank/DDBJ whole genome shotgun (WGS) entry which is preliminary data.</text>
</comment>
<feature type="coiled-coil region" evidence="1">
    <location>
        <begin position="51"/>
        <end position="78"/>
    </location>
</feature>
<sequence length="140" mass="16339">MEEDELISYGCLADPVTDLRPSLRPLREAPLGGIPDDKQEEARVMETKSLVSLHMEQIKKKRRRCEEMNNNHHEALAMPEEEEEEKEEKRLYQCMTCEKAFTTSWDQGPSNKSHKSSSVAPPHRIYRLEIWPWSKLGCKQ</sequence>
<keyword evidence="1" id="KW-0175">Coiled coil</keyword>
<organism evidence="2 3">
    <name type="scientific">Acorus calamus</name>
    <name type="common">Sweet flag</name>
    <dbReference type="NCBI Taxonomy" id="4465"/>
    <lineage>
        <taxon>Eukaryota</taxon>
        <taxon>Viridiplantae</taxon>
        <taxon>Streptophyta</taxon>
        <taxon>Embryophyta</taxon>
        <taxon>Tracheophyta</taxon>
        <taxon>Spermatophyta</taxon>
        <taxon>Magnoliopsida</taxon>
        <taxon>Liliopsida</taxon>
        <taxon>Acoraceae</taxon>
        <taxon>Acorus</taxon>
    </lineage>
</organism>
<name>A0AAV9DH43_ACOCL</name>
<evidence type="ECO:0008006" key="4">
    <source>
        <dbReference type="Google" id="ProtNLM"/>
    </source>
</evidence>
<proteinExistence type="predicted"/>
<evidence type="ECO:0000313" key="3">
    <source>
        <dbReference type="Proteomes" id="UP001180020"/>
    </source>
</evidence>
<reference evidence="2" key="1">
    <citation type="journal article" date="2023" name="Nat. Commun.">
        <title>Diploid and tetraploid genomes of Acorus and the evolution of monocots.</title>
        <authorList>
            <person name="Ma L."/>
            <person name="Liu K.W."/>
            <person name="Li Z."/>
            <person name="Hsiao Y.Y."/>
            <person name="Qi Y."/>
            <person name="Fu T."/>
            <person name="Tang G.D."/>
            <person name="Zhang D."/>
            <person name="Sun W.H."/>
            <person name="Liu D.K."/>
            <person name="Li Y."/>
            <person name="Chen G.Z."/>
            <person name="Liu X.D."/>
            <person name="Liao X.Y."/>
            <person name="Jiang Y.T."/>
            <person name="Yu X."/>
            <person name="Hao Y."/>
            <person name="Huang J."/>
            <person name="Zhao X.W."/>
            <person name="Ke S."/>
            <person name="Chen Y.Y."/>
            <person name="Wu W.L."/>
            <person name="Hsu J.L."/>
            <person name="Lin Y.F."/>
            <person name="Huang M.D."/>
            <person name="Li C.Y."/>
            <person name="Huang L."/>
            <person name="Wang Z.W."/>
            <person name="Zhao X."/>
            <person name="Zhong W.Y."/>
            <person name="Peng D.H."/>
            <person name="Ahmad S."/>
            <person name="Lan S."/>
            <person name="Zhang J.S."/>
            <person name="Tsai W.C."/>
            <person name="Van de Peer Y."/>
            <person name="Liu Z.J."/>
        </authorList>
    </citation>
    <scope>NUCLEOTIDE SEQUENCE</scope>
    <source>
        <strain evidence="2">CP</strain>
    </source>
</reference>
<reference evidence="2" key="2">
    <citation type="submission" date="2023-06" db="EMBL/GenBank/DDBJ databases">
        <authorList>
            <person name="Ma L."/>
            <person name="Liu K.-W."/>
            <person name="Li Z."/>
            <person name="Hsiao Y.-Y."/>
            <person name="Qi Y."/>
            <person name="Fu T."/>
            <person name="Tang G."/>
            <person name="Zhang D."/>
            <person name="Sun W.-H."/>
            <person name="Liu D.-K."/>
            <person name="Li Y."/>
            <person name="Chen G.-Z."/>
            <person name="Liu X.-D."/>
            <person name="Liao X.-Y."/>
            <person name="Jiang Y.-T."/>
            <person name="Yu X."/>
            <person name="Hao Y."/>
            <person name="Huang J."/>
            <person name="Zhao X.-W."/>
            <person name="Ke S."/>
            <person name="Chen Y.-Y."/>
            <person name="Wu W.-L."/>
            <person name="Hsu J.-L."/>
            <person name="Lin Y.-F."/>
            <person name="Huang M.-D."/>
            <person name="Li C.-Y."/>
            <person name="Huang L."/>
            <person name="Wang Z.-W."/>
            <person name="Zhao X."/>
            <person name="Zhong W.-Y."/>
            <person name="Peng D.-H."/>
            <person name="Ahmad S."/>
            <person name="Lan S."/>
            <person name="Zhang J.-S."/>
            <person name="Tsai W.-C."/>
            <person name="Van De Peer Y."/>
            <person name="Liu Z.-J."/>
        </authorList>
    </citation>
    <scope>NUCLEOTIDE SEQUENCE</scope>
    <source>
        <strain evidence="2">CP</strain>
        <tissue evidence="2">Leaves</tissue>
    </source>
</reference>
<evidence type="ECO:0000313" key="2">
    <source>
        <dbReference type="EMBL" id="KAK1299778.1"/>
    </source>
</evidence>
<protein>
    <recommendedName>
        <fullName evidence="4">C2H2-type domain-containing protein</fullName>
    </recommendedName>
</protein>
<accession>A0AAV9DH43</accession>